<accession>A0A0K0E5U7</accession>
<dbReference type="Proteomes" id="UP000035681">
    <property type="component" value="Unplaced"/>
</dbReference>
<sequence>MERKVRKNITKEMANLAISMVQSGRHTINDVANTLEIHRSTVSRILKNFETGIVFEEVAEKRIRTCSQQNSVFSDVDQAIYNIVHINNALTQNEIKEKIEESNISISRSTISRKLKKMNITRKRPTLVPVERNTLEKINLHKLYAAEISRISDLNLVFLDETGFNEHTRRVFGYSSANTKAYINVLGNRNRNRSLICAINKSGIVGYDYVVGSYNSNLFLQFAGRNLEPYFTTHSNSVLIMDNARIHKTEAVLN</sequence>
<evidence type="ECO:0000313" key="4">
    <source>
        <dbReference type="Proteomes" id="UP000035681"/>
    </source>
</evidence>
<comment type="subcellular location">
    <subcellularLocation>
        <location evidence="1">Nucleus</location>
    </subcellularLocation>
</comment>
<keyword evidence="4" id="KW-1185">Reference proteome</keyword>
<dbReference type="Gene3D" id="1.10.10.10">
    <property type="entry name" value="Winged helix-like DNA-binding domain superfamily/Winged helix DNA-binding domain"/>
    <property type="match status" value="1"/>
</dbReference>
<feature type="domain" description="Tc1-like transposase DDE" evidence="3">
    <location>
        <begin position="156"/>
        <end position="252"/>
    </location>
</feature>
<dbReference type="InterPro" id="IPR020900">
    <property type="entry name" value="Arg_repress_DNA-bd"/>
</dbReference>
<dbReference type="WBParaSite" id="TCONS_00013759.p1">
    <property type="protein sequence ID" value="TCONS_00013759.p1"/>
    <property type="gene ID" value="XLOC_008666"/>
</dbReference>
<dbReference type="GO" id="GO:0005634">
    <property type="term" value="C:nucleus"/>
    <property type="evidence" value="ECO:0007669"/>
    <property type="project" value="UniProtKB-SubCell"/>
</dbReference>
<evidence type="ECO:0000313" key="6">
    <source>
        <dbReference type="WBParaSite" id="TCONS_00013759.p1"/>
    </source>
</evidence>
<dbReference type="InterPro" id="IPR036388">
    <property type="entry name" value="WH-like_DNA-bd_sf"/>
</dbReference>
<dbReference type="PANTHER" id="PTHR46564:SF1">
    <property type="entry name" value="TRANSPOSASE"/>
    <property type="match status" value="1"/>
</dbReference>
<dbReference type="GO" id="GO:0003700">
    <property type="term" value="F:DNA-binding transcription factor activity"/>
    <property type="evidence" value="ECO:0007669"/>
    <property type="project" value="InterPro"/>
</dbReference>
<name>A0A0K0E5U7_STRER</name>
<evidence type="ECO:0000256" key="1">
    <source>
        <dbReference type="ARBA" id="ARBA00004123"/>
    </source>
</evidence>
<dbReference type="WBParaSite" id="SSTP_0000488000.1">
    <property type="protein sequence ID" value="SSTP_0000488000.1"/>
    <property type="gene ID" value="SSTP_0000488000"/>
</dbReference>
<dbReference type="SUPFAM" id="SSF46689">
    <property type="entry name" value="Homeodomain-like"/>
    <property type="match status" value="1"/>
</dbReference>
<dbReference type="InterPro" id="IPR009057">
    <property type="entry name" value="Homeodomain-like_sf"/>
</dbReference>
<dbReference type="PANTHER" id="PTHR46564">
    <property type="entry name" value="TRANSPOSASE"/>
    <property type="match status" value="1"/>
</dbReference>
<evidence type="ECO:0000259" key="2">
    <source>
        <dbReference type="Pfam" id="PF01316"/>
    </source>
</evidence>
<dbReference type="AlphaFoldDB" id="A0A0K0E5U7"/>
<organism evidence="5">
    <name type="scientific">Strongyloides stercoralis</name>
    <name type="common">Threadworm</name>
    <dbReference type="NCBI Taxonomy" id="6248"/>
    <lineage>
        <taxon>Eukaryota</taxon>
        <taxon>Metazoa</taxon>
        <taxon>Ecdysozoa</taxon>
        <taxon>Nematoda</taxon>
        <taxon>Chromadorea</taxon>
        <taxon>Rhabditida</taxon>
        <taxon>Tylenchina</taxon>
        <taxon>Panagrolaimomorpha</taxon>
        <taxon>Strongyloidoidea</taxon>
        <taxon>Strongyloididae</taxon>
        <taxon>Strongyloides</taxon>
    </lineage>
</organism>
<dbReference type="GO" id="GO:0006525">
    <property type="term" value="P:arginine metabolic process"/>
    <property type="evidence" value="ECO:0007669"/>
    <property type="project" value="InterPro"/>
</dbReference>
<dbReference type="InterPro" id="IPR036397">
    <property type="entry name" value="RNaseH_sf"/>
</dbReference>
<dbReference type="STRING" id="6248.A0A0K0E5U7"/>
<dbReference type="GO" id="GO:0003676">
    <property type="term" value="F:nucleic acid binding"/>
    <property type="evidence" value="ECO:0007669"/>
    <property type="project" value="InterPro"/>
</dbReference>
<protein>
    <submittedName>
        <fullName evidence="5">DDE_3 domain-containing protein</fullName>
    </submittedName>
    <submittedName>
        <fullName evidence="6">Tc1-like transposase DDE domain-containing protein</fullName>
    </submittedName>
</protein>
<dbReference type="Pfam" id="PF01316">
    <property type="entry name" value="Arg_repressor"/>
    <property type="match status" value="1"/>
</dbReference>
<dbReference type="Gene3D" id="3.30.420.10">
    <property type="entry name" value="Ribonuclease H-like superfamily/Ribonuclease H"/>
    <property type="match status" value="1"/>
</dbReference>
<dbReference type="InterPro" id="IPR038717">
    <property type="entry name" value="Tc1-like_DDE_dom"/>
</dbReference>
<evidence type="ECO:0000259" key="3">
    <source>
        <dbReference type="Pfam" id="PF13358"/>
    </source>
</evidence>
<proteinExistence type="predicted"/>
<dbReference type="Pfam" id="PF13358">
    <property type="entry name" value="DDE_3"/>
    <property type="match status" value="1"/>
</dbReference>
<reference evidence="5" key="1">
    <citation type="submission" date="2015-08" db="UniProtKB">
        <authorList>
            <consortium name="WormBaseParasite"/>
        </authorList>
    </citation>
    <scope>IDENTIFICATION</scope>
</reference>
<evidence type="ECO:0000313" key="5">
    <source>
        <dbReference type="WBParaSite" id="SSTP_0000488000.1"/>
    </source>
</evidence>
<feature type="domain" description="Arginine repressor DNA-binding" evidence="2">
    <location>
        <begin position="78"/>
        <end position="124"/>
    </location>
</feature>